<evidence type="ECO:0000256" key="1">
    <source>
        <dbReference type="ARBA" id="ARBA00004496"/>
    </source>
</evidence>
<comment type="caution">
    <text evidence="14">The sequence shown here is derived from an EMBL/GenBank/DDBJ whole genome shotgun (WGS) entry which is preliminary data.</text>
</comment>
<dbReference type="PROSITE" id="PS50862">
    <property type="entry name" value="AA_TRNA_LIGASE_II"/>
    <property type="match status" value="1"/>
</dbReference>
<evidence type="ECO:0000256" key="4">
    <source>
        <dbReference type="ARBA" id="ARBA00022490"/>
    </source>
</evidence>
<dbReference type="InterPro" id="IPR036621">
    <property type="entry name" value="Anticodon-bd_dom_sf"/>
</dbReference>
<comment type="similarity">
    <text evidence="2 11">Belongs to the class-II aminoacyl-tRNA synthetase family.</text>
</comment>
<sequence>MSQTIQSVRGMNDILPGEAEFWEHFEETVRSWLRSYAYRPMRLPIVEPTPLFKRAIGEVTDIVEKEMYSFIDSLNGEPLTLRPEGTAGCVRAVIQHKMAAQHAQRLYYFGQMFRHERPQKGRFRQFNQVGVEAFGFSGPDIDAEQILMGARLGDDLGLDGIKLQLNTLGQIAERARHRSELIAHFEKNADLLDDDAKRRLHTNPLRLLDSKNPAMQELIAAAPNLIDHLGAQSMAHFEGVQQVLRDAGLPFTINPRLVRGLDYYNLTVFEWVTDRLGAQGTVCAGGRYDGLVEQLGGKPTPACGFAMGVERLLTLIRESGGEPVLEGIDVYLVHQGDAASRLAPRVAEGLRDRGIDVLFHCGGGSFKSQMKKADASGAGFAVIIGDDEANAGEVSLKPLRASGDRPNEQKRVAVDRIADEIMNSFLDWEET</sequence>
<dbReference type="CDD" id="cd00859">
    <property type="entry name" value="HisRS_anticodon"/>
    <property type="match status" value="1"/>
</dbReference>
<dbReference type="InterPro" id="IPR004154">
    <property type="entry name" value="Anticodon-bd"/>
</dbReference>
<evidence type="ECO:0000256" key="2">
    <source>
        <dbReference type="ARBA" id="ARBA00008226"/>
    </source>
</evidence>
<feature type="binding site" evidence="12">
    <location>
        <position position="128"/>
    </location>
    <ligand>
        <name>L-histidine</name>
        <dbReference type="ChEBI" id="CHEBI:57595"/>
    </ligand>
</feature>
<dbReference type="Gene3D" id="3.30.930.10">
    <property type="entry name" value="Bira Bifunctional Protein, Domain 2"/>
    <property type="match status" value="1"/>
</dbReference>
<dbReference type="GO" id="GO:0006427">
    <property type="term" value="P:histidyl-tRNA aminoacylation"/>
    <property type="evidence" value="ECO:0007669"/>
    <property type="project" value="UniProtKB-UniRule"/>
</dbReference>
<comment type="subunit">
    <text evidence="3 11">Homodimer.</text>
</comment>
<evidence type="ECO:0000313" key="14">
    <source>
        <dbReference type="EMBL" id="MBK7421713.1"/>
    </source>
</evidence>
<reference evidence="14" key="1">
    <citation type="submission" date="2020-10" db="EMBL/GenBank/DDBJ databases">
        <title>Connecting structure to function with the recovery of over 1000 high-quality activated sludge metagenome-assembled genomes encoding full-length rRNA genes using long-read sequencing.</title>
        <authorList>
            <person name="Singleton C.M."/>
            <person name="Petriglieri F."/>
            <person name="Kristensen J.M."/>
            <person name="Kirkegaard R.H."/>
            <person name="Michaelsen T.Y."/>
            <person name="Andersen M.H."/>
            <person name="Karst S.M."/>
            <person name="Dueholm M.S."/>
            <person name="Nielsen P.H."/>
            <person name="Albertsen M."/>
        </authorList>
    </citation>
    <scope>NUCLEOTIDE SEQUENCE</scope>
    <source>
        <strain evidence="14">EsbW_18-Q3-R4-48_MAXAC.044</strain>
    </source>
</reference>
<dbReference type="InterPro" id="IPR006195">
    <property type="entry name" value="aa-tRNA-synth_II"/>
</dbReference>
<evidence type="ECO:0000256" key="11">
    <source>
        <dbReference type="HAMAP-Rule" id="MF_00127"/>
    </source>
</evidence>
<gene>
    <name evidence="11 14" type="primary">hisS</name>
    <name evidence="14" type="ORF">IPJ48_00665</name>
</gene>
<dbReference type="GO" id="GO:0005524">
    <property type="term" value="F:ATP binding"/>
    <property type="evidence" value="ECO:0007669"/>
    <property type="project" value="UniProtKB-UniRule"/>
</dbReference>
<evidence type="ECO:0000256" key="10">
    <source>
        <dbReference type="ARBA" id="ARBA00047639"/>
    </source>
</evidence>
<keyword evidence="5 11" id="KW-0436">Ligase</keyword>
<dbReference type="GO" id="GO:0004821">
    <property type="term" value="F:histidine-tRNA ligase activity"/>
    <property type="evidence" value="ECO:0007669"/>
    <property type="project" value="UniProtKB-UniRule"/>
</dbReference>
<comment type="catalytic activity">
    <reaction evidence="10 11">
        <text>tRNA(His) + L-histidine + ATP = L-histidyl-tRNA(His) + AMP + diphosphate + H(+)</text>
        <dbReference type="Rhea" id="RHEA:17313"/>
        <dbReference type="Rhea" id="RHEA-COMP:9665"/>
        <dbReference type="Rhea" id="RHEA-COMP:9689"/>
        <dbReference type="ChEBI" id="CHEBI:15378"/>
        <dbReference type="ChEBI" id="CHEBI:30616"/>
        <dbReference type="ChEBI" id="CHEBI:33019"/>
        <dbReference type="ChEBI" id="CHEBI:57595"/>
        <dbReference type="ChEBI" id="CHEBI:78442"/>
        <dbReference type="ChEBI" id="CHEBI:78527"/>
        <dbReference type="ChEBI" id="CHEBI:456215"/>
        <dbReference type="EC" id="6.1.1.21"/>
    </reaction>
</comment>
<dbReference type="SUPFAM" id="SSF55681">
    <property type="entry name" value="Class II aaRS and biotin synthetases"/>
    <property type="match status" value="1"/>
</dbReference>
<dbReference type="PANTHER" id="PTHR43707">
    <property type="entry name" value="HISTIDYL-TRNA SYNTHETASE"/>
    <property type="match status" value="1"/>
</dbReference>
<name>A0A9D7I732_9RHOO</name>
<dbReference type="EMBL" id="JADJNC010000003">
    <property type="protein sequence ID" value="MBK7421713.1"/>
    <property type="molecule type" value="Genomic_DNA"/>
</dbReference>
<keyword evidence="6 11" id="KW-0547">Nucleotide-binding</keyword>
<dbReference type="PANTHER" id="PTHR43707:SF1">
    <property type="entry name" value="HISTIDINE--TRNA LIGASE, MITOCHONDRIAL-RELATED"/>
    <property type="match status" value="1"/>
</dbReference>
<dbReference type="Pfam" id="PF03129">
    <property type="entry name" value="HGTP_anticodon"/>
    <property type="match status" value="1"/>
</dbReference>
<evidence type="ECO:0000256" key="6">
    <source>
        <dbReference type="ARBA" id="ARBA00022741"/>
    </source>
</evidence>
<evidence type="ECO:0000256" key="9">
    <source>
        <dbReference type="ARBA" id="ARBA00023146"/>
    </source>
</evidence>
<comment type="subcellular location">
    <subcellularLocation>
        <location evidence="1 11">Cytoplasm</location>
    </subcellularLocation>
</comment>
<feature type="binding site" evidence="12">
    <location>
        <begin position="84"/>
        <end position="86"/>
    </location>
    <ligand>
        <name>L-histidine</name>
        <dbReference type="ChEBI" id="CHEBI:57595"/>
    </ligand>
</feature>
<dbReference type="FunFam" id="3.30.930.10:FF:000005">
    <property type="entry name" value="Histidine--tRNA ligase"/>
    <property type="match status" value="1"/>
</dbReference>
<dbReference type="InterPro" id="IPR004516">
    <property type="entry name" value="HisRS/HisZ"/>
</dbReference>
<dbReference type="Pfam" id="PF13393">
    <property type="entry name" value="tRNA-synt_His"/>
    <property type="match status" value="1"/>
</dbReference>
<dbReference type="InterPro" id="IPR041715">
    <property type="entry name" value="HisRS-like_core"/>
</dbReference>
<dbReference type="InterPro" id="IPR033656">
    <property type="entry name" value="HisRS_anticodon"/>
</dbReference>
<feature type="binding site" evidence="12">
    <location>
        <position position="114"/>
    </location>
    <ligand>
        <name>L-histidine</name>
        <dbReference type="ChEBI" id="CHEBI:57595"/>
    </ligand>
</feature>
<keyword evidence="8 11" id="KW-0648">Protein biosynthesis</keyword>
<keyword evidence="7 11" id="KW-0067">ATP-binding</keyword>
<dbReference type="EC" id="6.1.1.21" evidence="11"/>
<evidence type="ECO:0000256" key="5">
    <source>
        <dbReference type="ARBA" id="ARBA00022598"/>
    </source>
</evidence>
<feature type="binding site" evidence="12">
    <location>
        <position position="132"/>
    </location>
    <ligand>
        <name>L-histidine</name>
        <dbReference type="ChEBI" id="CHEBI:57595"/>
    </ligand>
</feature>
<organism evidence="14 15">
    <name type="scientific">Candidatus Propionivibrio dominans</name>
    <dbReference type="NCBI Taxonomy" id="2954373"/>
    <lineage>
        <taxon>Bacteria</taxon>
        <taxon>Pseudomonadati</taxon>
        <taxon>Pseudomonadota</taxon>
        <taxon>Betaproteobacteria</taxon>
        <taxon>Rhodocyclales</taxon>
        <taxon>Rhodocyclaceae</taxon>
        <taxon>Propionivibrio</taxon>
    </lineage>
</organism>
<keyword evidence="4 11" id="KW-0963">Cytoplasm</keyword>
<dbReference type="SUPFAM" id="SSF52954">
    <property type="entry name" value="Class II aaRS ABD-related"/>
    <property type="match status" value="1"/>
</dbReference>
<evidence type="ECO:0000256" key="12">
    <source>
        <dbReference type="PIRSR" id="PIRSR001549-1"/>
    </source>
</evidence>
<evidence type="ECO:0000256" key="3">
    <source>
        <dbReference type="ARBA" id="ARBA00011738"/>
    </source>
</evidence>
<evidence type="ECO:0000256" key="7">
    <source>
        <dbReference type="ARBA" id="ARBA00022840"/>
    </source>
</evidence>
<dbReference type="AlphaFoldDB" id="A0A9D7I732"/>
<dbReference type="GO" id="GO:0005737">
    <property type="term" value="C:cytoplasm"/>
    <property type="evidence" value="ECO:0007669"/>
    <property type="project" value="UniProtKB-SubCell"/>
</dbReference>
<dbReference type="HAMAP" id="MF_00127">
    <property type="entry name" value="His_tRNA_synth"/>
    <property type="match status" value="1"/>
</dbReference>
<protein>
    <recommendedName>
        <fullName evidence="11">Histidine--tRNA ligase</fullName>
        <ecNumber evidence="11">6.1.1.21</ecNumber>
    </recommendedName>
    <alternativeName>
        <fullName evidence="11">Histidyl-tRNA synthetase</fullName>
        <shortName evidence="11">HisRS</shortName>
    </alternativeName>
</protein>
<feature type="domain" description="Aminoacyl-transfer RNA synthetases class-II family profile" evidence="13">
    <location>
        <begin position="1"/>
        <end position="344"/>
    </location>
</feature>
<dbReference type="InterPro" id="IPR045864">
    <property type="entry name" value="aa-tRNA-synth_II/BPL/LPL"/>
</dbReference>
<accession>A0A9D7I732</accession>
<dbReference type="Gene3D" id="3.40.50.800">
    <property type="entry name" value="Anticodon-binding domain"/>
    <property type="match status" value="1"/>
</dbReference>
<keyword evidence="9 11" id="KW-0030">Aminoacyl-tRNA synthetase</keyword>
<proteinExistence type="inferred from homology"/>
<feature type="binding site" evidence="12">
    <location>
        <position position="259"/>
    </location>
    <ligand>
        <name>L-histidine</name>
        <dbReference type="ChEBI" id="CHEBI:57595"/>
    </ligand>
</feature>
<dbReference type="Proteomes" id="UP000886602">
    <property type="component" value="Unassembled WGS sequence"/>
</dbReference>
<dbReference type="InterPro" id="IPR015807">
    <property type="entry name" value="His-tRNA-ligase"/>
</dbReference>
<evidence type="ECO:0000256" key="8">
    <source>
        <dbReference type="ARBA" id="ARBA00022917"/>
    </source>
</evidence>
<evidence type="ECO:0000313" key="15">
    <source>
        <dbReference type="Proteomes" id="UP000886602"/>
    </source>
</evidence>
<dbReference type="CDD" id="cd00773">
    <property type="entry name" value="HisRS-like_core"/>
    <property type="match status" value="1"/>
</dbReference>
<feature type="binding site" evidence="12">
    <location>
        <begin position="263"/>
        <end position="264"/>
    </location>
    <ligand>
        <name>L-histidine</name>
        <dbReference type="ChEBI" id="CHEBI:57595"/>
    </ligand>
</feature>
<evidence type="ECO:0000259" key="13">
    <source>
        <dbReference type="PROSITE" id="PS50862"/>
    </source>
</evidence>
<dbReference type="PIRSF" id="PIRSF001549">
    <property type="entry name" value="His-tRNA_synth"/>
    <property type="match status" value="1"/>
</dbReference>
<dbReference type="NCBIfam" id="TIGR00442">
    <property type="entry name" value="hisS"/>
    <property type="match status" value="1"/>
</dbReference>